<evidence type="ECO:0000313" key="2">
    <source>
        <dbReference type="Proteomes" id="UP001501584"/>
    </source>
</evidence>
<sequence>MFIQVRNVEEELREAAKKRAAELGVDLSTYVKTLIRRDVKRPSMASWLDEVTAEPIGQSFDVAEAIREARDERDEQMRRNLGDAG</sequence>
<accession>A0ABP5S857</accession>
<dbReference type="SUPFAM" id="SSF47598">
    <property type="entry name" value="Ribbon-helix-helix"/>
    <property type="match status" value="1"/>
</dbReference>
<comment type="caution">
    <text evidence="1">The sequence shown here is derived from an EMBL/GenBank/DDBJ whole genome shotgun (WGS) entry which is preliminary data.</text>
</comment>
<dbReference type="InterPro" id="IPR010985">
    <property type="entry name" value="Ribbon_hlx_hlx"/>
</dbReference>
<evidence type="ECO:0000313" key="1">
    <source>
        <dbReference type="EMBL" id="GAA2321649.1"/>
    </source>
</evidence>
<protein>
    <recommendedName>
        <fullName evidence="3">Antitoxin</fullName>
    </recommendedName>
</protein>
<evidence type="ECO:0008006" key="3">
    <source>
        <dbReference type="Google" id="ProtNLM"/>
    </source>
</evidence>
<reference evidence="2" key="1">
    <citation type="journal article" date="2019" name="Int. J. Syst. Evol. Microbiol.">
        <title>The Global Catalogue of Microorganisms (GCM) 10K type strain sequencing project: providing services to taxonomists for standard genome sequencing and annotation.</title>
        <authorList>
            <consortium name="The Broad Institute Genomics Platform"/>
            <consortium name="The Broad Institute Genome Sequencing Center for Infectious Disease"/>
            <person name="Wu L."/>
            <person name="Ma J."/>
        </authorList>
    </citation>
    <scope>NUCLEOTIDE SEQUENCE [LARGE SCALE GENOMIC DNA]</scope>
    <source>
        <strain evidence="2">JCM 6238</strain>
    </source>
</reference>
<dbReference type="Proteomes" id="UP001501584">
    <property type="component" value="Unassembled WGS sequence"/>
</dbReference>
<proteinExistence type="predicted"/>
<organism evidence="1 2">
    <name type="scientific">Glycomyces rutgersensis</name>
    <dbReference type="NCBI Taxonomy" id="58115"/>
    <lineage>
        <taxon>Bacteria</taxon>
        <taxon>Bacillati</taxon>
        <taxon>Actinomycetota</taxon>
        <taxon>Actinomycetes</taxon>
        <taxon>Glycomycetales</taxon>
        <taxon>Glycomycetaceae</taxon>
        <taxon>Glycomyces</taxon>
    </lineage>
</organism>
<name>A0ABP5S857_9ACTN</name>
<keyword evidence="2" id="KW-1185">Reference proteome</keyword>
<dbReference type="EMBL" id="BAAASX010000001">
    <property type="protein sequence ID" value="GAA2321649.1"/>
    <property type="molecule type" value="Genomic_DNA"/>
</dbReference>
<gene>
    <name evidence="1" type="ORF">GCM10010403_09610</name>
</gene>